<reference evidence="2 3" key="1">
    <citation type="submission" date="2019-03" db="EMBL/GenBank/DDBJ databases">
        <title>Genomic Encyclopedia of Type Strains, Phase IV (KMG-IV): sequencing the most valuable type-strain genomes for metagenomic binning, comparative biology and taxonomic classification.</title>
        <authorList>
            <person name="Goeker M."/>
        </authorList>
    </citation>
    <scope>NUCLEOTIDE SEQUENCE [LARGE SCALE GENOMIC DNA]</scope>
    <source>
        <strain evidence="2 3">DSM 15505</strain>
    </source>
</reference>
<feature type="signal peptide" evidence="1">
    <location>
        <begin position="1"/>
        <end position="20"/>
    </location>
</feature>
<dbReference type="Pfam" id="PF16234">
    <property type="entry name" value="DUF4892"/>
    <property type="match status" value="1"/>
</dbReference>
<name>A0A4R7JTA7_9GAMM</name>
<sequence length="302" mass="34023">MRNGLGVVLLMAGLVSPAIAATAEGEPGFAPFPGGSVERRSSIEDKEMRVFLGAVSEVNNELRVNDSIRKRWSGFIRTLRVGRSNRVEEVADYYRSRIREKEATVLFECQGRACGNSNVWANRVFDESRLYGRDDAQRYWVTAWPDAKNRIQLNTLYAIERGNREVYVHEQAFRLAEGESLPGVALKERRIFGPVIVPWDNPDSPTMEASAAVFDRILALAEEYEDGSLHLIGFSPLEDGSLDQVMEQTKAATQRLQALLEERGLNADRIRTRVLGPLVRTVEAERSGRRIEVMLIREGNDE</sequence>
<evidence type="ECO:0000313" key="2">
    <source>
        <dbReference type="EMBL" id="TDT41552.1"/>
    </source>
</evidence>
<dbReference type="RefSeq" id="WP_133735912.1">
    <property type="nucleotide sequence ID" value="NZ_SOAX01000003.1"/>
</dbReference>
<proteinExistence type="predicted"/>
<feature type="chain" id="PRO_5020743230" evidence="1">
    <location>
        <begin position="21"/>
        <end position="302"/>
    </location>
</feature>
<protein>
    <submittedName>
        <fullName evidence="2">Uncharacterized protein DUF4892</fullName>
    </submittedName>
</protein>
<evidence type="ECO:0000256" key="1">
    <source>
        <dbReference type="SAM" id="SignalP"/>
    </source>
</evidence>
<keyword evidence="3" id="KW-1185">Reference proteome</keyword>
<evidence type="ECO:0000313" key="3">
    <source>
        <dbReference type="Proteomes" id="UP000295830"/>
    </source>
</evidence>
<dbReference type="EMBL" id="SOAX01000003">
    <property type="protein sequence ID" value="TDT41552.1"/>
    <property type="molecule type" value="Genomic_DNA"/>
</dbReference>
<comment type="caution">
    <text evidence="2">The sequence shown here is derived from an EMBL/GenBank/DDBJ whole genome shotgun (WGS) entry which is preliminary data.</text>
</comment>
<gene>
    <name evidence="2" type="ORF">DES49_1648</name>
</gene>
<dbReference type="AlphaFoldDB" id="A0A4R7JTA7"/>
<dbReference type="OrthoDB" id="5741786at2"/>
<dbReference type="Proteomes" id="UP000295830">
    <property type="component" value="Unassembled WGS sequence"/>
</dbReference>
<accession>A0A4R7JTA7</accession>
<keyword evidence="1" id="KW-0732">Signal</keyword>
<organism evidence="2 3">
    <name type="scientific">Halospina denitrificans</name>
    <dbReference type="NCBI Taxonomy" id="332522"/>
    <lineage>
        <taxon>Bacteria</taxon>
        <taxon>Pseudomonadati</taxon>
        <taxon>Pseudomonadota</taxon>
        <taxon>Gammaproteobacteria</taxon>
        <taxon>Halospina</taxon>
    </lineage>
</organism>
<dbReference type="InterPro" id="IPR032608">
    <property type="entry name" value="DUF4892"/>
</dbReference>